<dbReference type="EMBL" id="MT330372">
    <property type="protein sequence ID" value="QJI52297.1"/>
    <property type="molecule type" value="Genomic_DNA"/>
</dbReference>
<dbReference type="RefSeq" id="YP_009998582.1">
    <property type="nucleotide sequence ID" value="NC_052989.1"/>
</dbReference>
<organism evidence="1 2">
    <name type="scientific">Cronobacter phage JC01</name>
    <dbReference type="NCBI Taxonomy" id="2729575"/>
    <lineage>
        <taxon>Viruses</taxon>
        <taxon>Duplodnaviria</taxon>
        <taxon>Heunggongvirae</taxon>
        <taxon>Uroviricota</taxon>
        <taxon>Caudoviricetes</taxon>
        <taxon>Casjensviridae</taxon>
        <taxon>Jacunavirus</taxon>
        <taxon>Jacunavirus JC01</taxon>
    </lineage>
</organism>
<sequence length="385" mass="40042">MAILFVEGFTGVPRVANGGWANTHPLYALGWTLNAKYNGSSAVSASDGNVVASVEADPTFATRSQVSLQKTSANGSLSLVQQMTQAFDTSGYQKYVIGGMFLVSQTDTSAAGGYVVISGAVQFPSSQGSFPTADILAQFYVPNNGADGTASATIVSQSLVTPLLKKDKWTHFEVFVEQDTDRIRAYLDGTLVLDYTYTGTFGSATGGLSLTALRSTAQTGVFTTKFSNVYMLGCDDVHTGPLGPGARVLEVAPAADFAVTWGRPASFASNAAVLQQAFNAAAPSFLTTADTTPDLYKGPDAVAANAATVYGVAMKVNAMTMAEGNHAIAAAAQYGTSSSVGPRSYNLQLGTLKPLVLDISKNPATAERWTPSEITAAGIGIKMLN</sequence>
<keyword evidence="2" id="KW-1185">Reference proteome</keyword>
<dbReference type="GeneID" id="62681173"/>
<protein>
    <submittedName>
        <fullName evidence="1">Uncharacterized protein</fullName>
    </submittedName>
</protein>
<name>A0A6M3YR13_9CAUD</name>
<proteinExistence type="predicted"/>
<dbReference type="KEGG" id="vg:62681173"/>
<dbReference type="Proteomes" id="UP000502753">
    <property type="component" value="Segment"/>
</dbReference>
<evidence type="ECO:0000313" key="1">
    <source>
        <dbReference type="EMBL" id="QJI52297.1"/>
    </source>
</evidence>
<reference evidence="1 2" key="1">
    <citation type="submission" date="2020-04" db="EMBL/GenBank/DDBJ databases">
        <title>Characterization and complete genome analysis of a novel phage JC01 infecting Cronobacter sakazakii.</title>
        <authorList>
            <person name="Jiang J."/>
            <person name="Zhao C."/>
            <person name="Tie D."/>
            <person name="Li Z."/>
        </authorList>
    </citation>
    <scope>NUCLEOTIDE SEQUENCE [LARGE SCALE GENOMIC DNA]</scope>
</reference>
<accession>A0A6M3YR13</accession>
<evidence type="ECO:0000313" key="2">
    <source>
        <dbReference type="Proteomes" id="UP000502753"/>
    </source>
</evidence>